<feature type="transmembrane region" description="Helical" evidence="6">
    <location>
        <begin position="181"/>
        <end position="201"/>
    </location>
</feature>
<keyword evidence="4 6" id="KW-0472">Membrane</keyword>
<sequence length="450" mass="46413">MDAAGCSPRRALPILAIVASSLGFSLQALLVKTIIVHGGVGTLEIIVVRGAMQGLFCVVALVLWRVPPREWLGTRRVQVRMLCLRSLLGFCGIAFGFYAISTLPLGDASTLSQTAPIWSSLMAVCFLGERWHCAEVLCALGALLGVALVMRPAPLVGLLGGDEAALAAAGASADPADGQRLLGSISGLCGAFAAGGVYVAVRWLGTVVRTPTPIVILYQALGQIVLAPMLVVASGQGWTRPSARHAALMLVIGCLGFASQCCLTYGLQREKSAVATPFKMTDVCFAFLWQATLAPPRGGERVIRATSIAGALVIVVSMVLNVCAKVARDRRGATLAQRLGGEVAAPEAMAPATPAIWDEIELAHGRNGKARRALSAPAVGGQEHDGGDEASSALAGGPRSRSSVAHMRAMMAAGARPVVDGARMQATDRTAGPYTQLGVASAGEGGSATF</sequence>
<comment type="caution">
    <text evidence="8">The sequence shown here is derived from an EMBL/GenBank/DDBJ whole genome shotgun (WGS) entry which is preliminary data.</text>
</comment>
<evidence type="ECO:0000256" key="3">
    <source>
        <dbReference type="ARBA" id="ARBA00022989"/>
    </source>
</evidence>
<dbReference type="AlphaFoldDB" id="A0A8J6CFF7"/>
<dbReference type="PANTHER" id="PTHR22911:SF6">
    <property type="entry name" value="SOLUTE CARRIER FAMILY 35 MEMBER G1"/>
    <property type="match status" value="1"/>
</dbReference>
<feature type="transmembrane region" description="Helical" evidence="6">
    <location>
        <begin position="303"/>
        <end position="324"/>
    </location>
</feature>
<evidence type="ECO:0000313" key="8">
    <source>
        <dbReference type="EMBL" id="KAG8469071.1"/>
    </source>
</evidence>
<proteinExistence type="predicted"/>
<evidence type="ECO:0000256" key="1">
    <source>
        <dbReference type="ARBA" id="ARBA00004141"/>
    </source>
</evidence>
<feature type="transmembrane region" description="Helical" evidence="6">
    <location>
        <begin position="87"/>
        <end position="105"/>
    </location>
</feature>
<feature type="transmembrane region" description="Helical" evidence="6">
    <location>
        <begin position="136"/>
        <end position="161"/>
    </location>
</feature>
<feature type="domain" description="EamA" evidence="7">
    <location>
        <begin position="14"/>
        <end position="150"/>
    </location>
</feature>
<evidence type="ECO:0000256" key="2">
    <source>
        <dbReference type="ARBA" id="ARBA00022692"/>
    </source>
</evidence>
<feature type="transmembrane region" description="Helical" evidence="6">
    <location>
        <begin position="46"/>
        <end position="66"/>
    </location>
</feature>
<gene>
    <name evidence="8" type="ORF">KFE25_007589</name>
</gene>
<feature type="transmembrane region" description="Helical" evidence="6">
    <location>
        <begin position="12"/>
        <end position="34"/>
    </location>
</feature>
<dbReference type="InterPro" id="IPR000620">
    <property type="entry name" value="EamA_dom"/>
</dbReference>
<comment type="subcellular location">
    <subcellularLocation>
        <location evidence="1">Membrane</location>
        <topology evidence="1">Multi-pass membrane protein</topology>
    </subcellularLocation>
</comment>
<name>A0A8J6CFF7_DIALT</name>
<dbReference type="InterPro" id="IPR037185">
    <property type="entry name" value="EmrE-like"/>
</dbReference>
<dbReference type="OMA" id="IEYFTKY"/>
<keyword evidence="2 6" id="KW-0812">Transmembrane</keyword>
<accession>A0A8J6CFF7</accession>
<protein>
    <recommendedName>
        <fullName evidence="7">EamA domain-containing protein</fullName>
    </recommendedName>
</protein>
<feature type="transmembrane region" description="Helical" evidence="6">
    <location>
        <begin position="246"/>
        <end position="267"/>
    </location>
</feature>
<dbReference type="SUPFAM" id="SSF103481">
    <property type="entry name" value="Multidrug resistance efflux transporter EmrE"/>
    <property type="match status" value="2"/>
</dbReference>
<keyword evidence="9" id="KW-1185">Reference proteome</keyword>
<evidence type="ECO:0000256" key="5">
    <source>
        <dbReference type="SAM" id="MobiDB-lite"/>
    </source>
</evidence>
<evidence type="ECO:0000256" key="4">
    <source>
        <dbReference type="ARBA" id="ARBA00023136"/>
    </source>
</evidence>
<dbReference type="OrthoDB" id="306876at2759"/>
<keyword evidence="3 6" id="KW-1133">Transmembrane helix</keyword>
<dbReference type="GO" id="GO:0016020">
    <property type="term" value="C:membrane"/>
    <property type="evidence" value="ECO:0007669"/>
    <property type="project" value="UniProtKB-SubCell"/>
</dbReference>
<dbReference type="PANTHER" id="PTHR22911">
    <property type="entry name" value="ACYL-MALONYL CONDENSING ENZYME-RELATED"/>
    <property type="match status" value="1"/>
</dbReference>
<dbReference type="Pfam" id="PF00892">
    <property type="entry name" value="EamA"/>
    <property type="match status" value="1"/>
</dbReference>
<evidence type="ECO:0000256" key="6">
    <source>
        <dbReference type="SAM" id="Phobius"/>
    </source>
</evidence>
<dbReference type="EMBL" id="JAGTXO010000003">
    <property type="protein sequence ID" value="KAG8469071.1"/>
    <property type="molecule type" value="Genomic_DNA"/>
</dbReference>
<feature type="transmembrane region" description="Helical" evidence="6">
    <location>
        <begin position="213"/>
        <end position="234"/>
    </location>
</feature>
<dbReference type="Proteomes" id="UP000751190">
    <property type="component" value="Unassembled WGS sequence"/>
</dbReference>
<reference evidence="8" key="1">
    <citation type="submission" date="2021-05" db="EMBL/GenBank/DDBJ databases">
        <title>The genome of the haptophyte Pavlova lutheri (Diacronema luteri, Pavlovales) - a model for lipid biosynthesis in eukaryotic algae.</title>
        <authorList>
            <person name="Hulatt C.J."/>
            <person name="Posewitz M.C."/>
        </authorList>
    </citation>
    <scope>NUCLEOTIDE SEQUENCE</scope>
    <source>
        <strain evidence="8">NIVA-4/92</strain>
    </source>
</reference>
<evidence type="ECO:0000259" key="7">
    <source>
        <dbReference type="Pfam" id="PF00892"/>
    </source>
</evidence>
<feature type="region of interest" description="Disordered" evidence="5">
    <location>
        <begin position="371"/>
        <end position="402"/>
    </location>
</feature>
<evidence type="ECO:0000313" key="9">
    <source>
        <dbReference type="Proteomes" id="UP000751190"/>
    </source>
</evidence>
<organism evidence="8 9">
    <name type="scientific">Diacronema lutheri</name>
    <name type="common">Unicellular marine alga</name>
    <name type="synonym">Monochrysis lutheri</name>
    <dbReference type="NCBI Taxonomy" id="2081491"/>
    <lineage>
        <taxon>Eukaryota</taxon>
        <taxon>Haptista</taxon>
        <taxon>Haptophyta</taxon>
        <taxon>Pavlovophyceae</taxon>
        <taxon>Pavlovales</taxon>
        <taxon>Pavlovaceae</taxon>
        <taxon>Diacronema</taxon>
    </lineage>
</organism>